<proteinExistence type="inferred from homology"/>
<dbReference type="GO" id="GO:0055085">
    <property type="term" value="P:transmembrane transport"/>
    <property type="evidence" value="ECO:0007669"/>
    <property type="project" value="TreeGrafter"/>
</dbReference>
<evidence type="ECO:0000256" key="6">
    <source>
        <dbReference type="SAM" id="MobiDB-lite"/>
    </source>
</evidence>
<name>A0A7T8BBC3_9SPIR</name>
<keyword evidence="3 7" id="KW-0812">Transmembrane</keyword>
<feature type="transmembrane region" description="Helical" evidence="7">
    <location>
        <begin position="66"/>
        <end position="87"/>
    </location>
</feature>
<dbReference type="PANTHER" id="PTHR21716:SF64">
    <property type="entry name" value="AI-2 TRANSPORT PROTEIN TQSA"/>
    <property type="match status" value="1"/>
</dbReference>
<feature type="transmembrane region" description="Helical" evidence="7">
    <location>
        <begin position="243"/>
        <end position="262"/>
    </location>
</feature>
<dbReference type="KEGG" id="bhc:JFL75_02980"/>
<gene>
    <name evidence="8" type="ORF">JFL75_02980</name>
</gene>
<protein>
    <submittedName>
        <fullName evidence="8">AI-2E family transporter</fullName>
    </submittedName>
</protein>
<accession>A0A7T8BBC3</accession>
<keyword evidence="4 7" id="KW-1133">Transmembrane helix</keyword>
<dbReference type="EMBL" id="CP067089">
    <property type="protein sequence ID" value="QQO09890.1"/>
    <property type="molecule type" value="Genomic_DNA"/>
</dbReference>
<evidence type="ECO:0000256" key="3">
    <source>
        <dbReference type="ARBA" id="ARBA00022692"/>
    </source>
</evidence>
<dbReference type="PANTHER" id="PTHR21716">
    <property type="entry name" value="TRANSMEMBRANE PROTEIN"/>
    <property type="match status" value="1"/>
</dbReference>
<evidence type="ECO:0000256" key="4">
    <source>
        <dbReference type="ARBA" id="ARBA00022989"/>
    </source>
</evidence>
<reference evidence="8" key="1">
    <citation type="submission" date="2021-01" db="EMBL/GenBank/DDBJ databases">
        <title>Description of Breznakiella homolactica.</title>
        <authorList>
            <person name="Song Y."/>
            <person name="Brune A."/>
        </authorList>
    </citation>
    <scope>NUCLEOTIDE SEQUENCE</scope>
    <source>
        <strain evidence="8">RmG30</strain>
    </source>
</reference>
<evidence type="ECO:0000256" key="5">
    <source>
        <dbReference type="ARBA" id="ARBA00023136"/>
    </source>
</evidence>
<keyword evidence="5 7" id="KW-0472">Membrane</keyword>
<dbReference type="RefSeq" id="WP_215627194.1">
    <property type="nucleotide sequence ID" value="NZ_CP067089.2"/>
</dbReference>
<feature type="transmembrane region" description="Helical" evidence="7">
    <location>
        <begin position="12"/>
        <end position="30"/>
    </location>
</feature>
<feature type="transmembrane region" description="Helical" evidence="7">
    <location>
        <begin position="36"/>
        <end position="54"/>
    </location>
</feature>
<organism evidence="8 9">
    <name type="scientific">Breznakiella homolactica</name>
    <dbReference type="NCBI Taxonomy" id="2798577"/>
    <lineage>
        <taxon>Bacteria</taxon>
        <taxon>Pseudomonadati</taxon>
        <taxon>Spirochaetota</taxon>
        <taxon>Spirochaetia</taxon>
        <taxon>Spirochaetales</taxon>
        <taxon>Breznakiellaceae</taxon>
        <taxon>Breznakiella</taxon>
    </lineage>
</organism>
<evidence type="ECO:0000313" key="8">
    <source>
        <dbReference type="EMBL" id="QQO09890.1"/>
    </source>
</evidence>
<evidence type="ECO:0000256" key="7">
    <source>
        <dbReference type="SAM" id="Phobius"/>
    </source>
</evidence>
<dbReference type="GO" id="GO:0016020">
    <property type="term" value="C:membrane"/>
    <property type="evidence" value="ECO:0007669"/>
    <property type="project" value="UniProtKB-SubCell"/>
</dbReference>
<dbReference type="InterPro" id="IPR002549">
    <property type="entry name" value="AI-2E-like"/>
</dbReference>
<evidence type="ECO:0000313" key="9">
    <source>
        <dbReference type="Proteomes" id="UP000595917"/>
    </source>
</evidence>
<dbReference type="Proteomes" id="UP000595917">
    <property type="component" value="Chromosome"/>
</dbReference>
<feature type="transmembrane region" description="Helical" evidence="7">
    <location>
        <begin position="150"/>
        <end position="169"/>
    </location>
</feature>
<comment type="similarity">
    <text evidence="2">Belongs to the autoinducer-2 exporter (AI-2E) (TC 2.A.86) family.</text>
</comment>
<feature type="transmembrane region" description="Helical" evidence="7">
    <location>
        <begin position="209"/>
        <end position="237"/>
    </location>
</feature>
<dbReference type="Pfam" id="PF01594">
    <property type="entry name" value="AI-2E_transport"/>
    <property type="match status" value="1"/>
</dbReference>
<feature type="region of interest" description="Disordered" evidence="6">
    <location>
        <begin position="356"/>
        <end position="389"/>
    </location>
</feature>
<evidence type="ECO:0000256" key="1">
    <source>
        <dbReference type="ARBA" id="ARBA00004141"/>
    </source>
</evidence>
<feature type="transmembrane region" description="Helical" evidence="7">
    <location>
        <begin position="269"/>
        <end position="289"/>
    </location>
</feature>
<dbReference type="AlphaFoldDB" id="A0A7T8BBC3"/>
<comment type="subcellular location">
    <subcellularLocation>
        <location evidence="1">Membrane</location>
        <topology evidence="1">Multi-pass membrane protein</topology>
    </subcellularLocation>
</comment>
<keyword evidence="9" id="KW-1185">Reference proteome</keyword>
<sequence>MKDRFQKFNSGRANFFLVAFIALIVAGGVLKITASVILPFTIALLLAFVMEPMVRFFGKRGIPRIAGILLAVAIIIVGLYTMGMVLFSSGRTILSLYPKYEDRLTEIYAYIAAFFELPYDEHLTFFENLWGQLGVRTRVRNTTLSLSNTFINFLKDAFMVVLFMVFILVEANHFQEKLDLAFEGERSGKIKKISKDVVRQVTKYLSAKFLISLATGVIVAIGLSLVGLEFPLVWGVIQFILNFIPNIGSIACGVGATLFALLQFWPEPAPIIAVGLIMLGANMIIGNVLEPKIMGDNLGLSPIVVLVSLMIWGWIWGFAGMILAVPMTVIIKILCENIPVLEPLSILLGSHKAVNAKKHEDQPPKNGSGPEGPDSQDPPAGSLVDEGRL</sequence>
<evidence type="ECO:0000256" key="2">
    <source>
        <dbReference type="ARBA" id="ARBA00009773"/>
    </source>
</evidence>
<feature type="transmembrane region" description="Helical" evidence="7">
    <location>
        <begin position="301"/>
        <end position="325"/>
    </location>
</feature>